<keyword evidence="1" id="KW-0808">Transferase</keyword>
<reference evidence="4 5" key="1">
    <citation type="submission" date="2019-03" db="EMBL/GenBank/DDBJ databases">
        <title>Above-ground endophytic microbial communities from plants in different locations in the United States.</title>
        <authorList>
            <person name="Frank C."/>
        </authorList>
    </citation>
    <scope>NUCLEOTIDE SEQUENCE [LARGE SCALE GENOMIC DNA]</scope>
    <source>
        <strain evidence="4 5">LP_13_YM</strain>
    </source>
</reference>
<keyword evidence="5" id="KW-1185">Reference proteome</keyword>
<name>A0A4R3YY06_9GAMM</name>
<protein>
    <submittedName>
        <fullName evidence="4">Sugar/nucleoside kinase (Ribokinase family)</fullName>
    </submittedName>
</protein>
<dbReference type="AlphaFoldDB" id="A0A4R3YY06"/>
<evidence type="ECO:0000313" key="5">
    <source>
        <dbReference type="Proteomes" id="UP000295645"/>
    </source>
</evidence>
<dbReference type="Proteomes" id="UP000295645">
    <property type="component" value="Unassembled WGS sequence"/>
</dbReference>
<dbReference type="OrthoDB" id="9792663at2"/>
<evidence type="ECO:0000256" key="2">
    <source>
        <dbReference type="ARBA" id="ARBA00022777"/>
    </source>
</evidence>
<dbReference type="InterPro" id="IPR011611">
    <property type="entry name" value="PfkB_dom"/>
</dbReference>
<accession>A0A4R3YY06</accession>
<dbReference type="EMBL" id="SMCS01000001">
    <property type="protein sequence ID" value="TCV97466.1"/>
    <property type="molecule type" value="Genomic_DNA"/>
</dbReference>
<dbReference type="PROSITE" id="PS00584">
    <property type="entry name" value="PFKB_KINASES_2"/>
    <property type="match status" value="1"/>
</dbReference>
<dbReference type="GO" id="GO:0016301">
    <property type="term" value="F:kinase activity"/>
    <property type="evidence" value="ECO:0007669"/>
    <property type="project" value="UniProtKB-KW"/>
</dbReference>
<comment type="caution">
    <text evidence="4">The sequence shown here is derived from an EMBL/GenBank/DDBJ whole genome shotgun (WGS) entry which is preliminary data.</text>
</comment>
<dbReference type="SUPFAM" id="SSF53613">
    <property type="entry name" value="Ribokinase-like"/>
    <property type="match status" value="1"/>
</dbReference>
<dbReference type="InterPro" id="IPR029056">
    <property type="entry name" value="Ribokinase-like"/>
</dbReference>
<gene>
    <name evidence="4" type="ORF">EC912_101478</name>
</gene>
<dbReference type="InterPro" id="IPR002173">
    <property type="entry name" value="Carboh/pur_kinase_PfkB_CS"/>
</dbReference>
<evidence type="ECO:0000313" key="4">
    <source>
        <dbReference type="EMBL" id="TCV97466.1"/>
    </source>
</evidence>
<keyword evidence="2 4" id="KW-0418">Kinase</keyword>
<sequence length="307" mass="31622">MKRILVAGEINVDFVFRDLTAFPAPGNEVLSGGFEQTPGSSSMICAMGLARLGNPVIFAGVAGGDPLGDFCIDAMRSRGIDVSAVTRDASMATGVTASLSTGGDRALVTFVGGIGSLKAEHIDDALLRGADHLHVSSYYLQRGLRSGCPELFARARTAGLTISLDPGFDPEQRWDDGIAALLDTVDVFLPNERELLAITGSDDVSSALASLAGRRAAIVVKCGADGAATWLGGGLLVEPAYTVPVVDTTGAGDSFVAGFLHAYLRGLPPAHCLRWGNACGSLSTRGVGGTPAQPDVAEVAHLLDRAA</sequence>
<dbReference type="RefSeq" id="WP_132141528.1">
    <property type="nucleotide sequence ID" value="NZ_SMCS01000001.1"/>
</dbReference>
<proteinExistence type="predicted"/>
<dbReference type="PANTHER" id="PTHR10584:SF166">
    <property type="entry name" value="RIBOKINASE"/>
    <property type="match status" value="1"/>
</dbReference>
<organism evidence="4 5">
    <name type="scientific">Luteibacter rhizovicinus</name>
    <dbReference type="NCBI Taxonomy" id="242606"/>
    <lineage>
        <taxon>Bacteria</taxon>
        <taxon>Pseudomonadati</taxon>
        <taxon>Pseudomonadota</taxon>
        <taxon>Gammaproteobacteria</taxon>
        <taxon>Lysobacterales</taxon>
        <taxon>Rhodanobacteraceae</taxon>
        <taxon>Luteibacter</taxon>
    </lineage>
</organism>
<dbReference type="Gene3D" id="3.40.1190.20">
    <property type="match status" value="1"/>
</dbReference>
<evidence type="ECO:0000256" key="1">
    <source>
        <dbReference type="ARBA" id="ARBA00022679"/>
    </source>
</evidence>
<dbReference type="PANTHER" id="PTHR10584">
    <property type="entry name" value="SUGAR KINASE"/>
    <property type="match status" value="1"/>
</dbReference>
<dbReference type="CDD" id="cd01166">
    <property type="entry name" value="KdgK"/>
    <property type="match status" value="1"/>
</dbReference>
<feature type="domain" description="Carbohydrate kinase PfkB" evidence="3">
    <location>
        <begin position="1"/>
        <end position="293"/>
    </location>
</feature>
<dbReference type="Pfam" id="PF00294">
    <property type="entry name" value="PfkB"/>
    <property type="match status" value="1"/>
</dbReference>
<evidence type="ECO:0000259" key="3">
    <source>
        <dbReference type="Pfam" id="PF00294"/>
    </source>
</evidence>